<evidence type="ECO:0000313" key="3">
    <source>
        <dbReference type="EMBL" id="TQL78375.1"/>
    </source>
</evidence>
<feature type="chain" id="PRO_5021998787" evidence="2">
    <location>
        <begin position="22"/>
        <end position="133"/>
    </location>
</feature>
<comment type="caution">
    <text evidence="3">The sequence shown here is derived from an EMBL/GenBank/DDBJ whole genome shotgun (WGS) entry which is preliminary data.</text>
</comment>
<sequence length="133" mass="13520">MKRFAIAVAGLTLAVGLTACAGQPTPDSQQSSSQASPSEELSASEPDPSLDPSSGLDDDKGTEGMTITGKISSGVEMGCVMLEFEGTTYNLVGGDASVLTPGTEVEVTGTVNEGLMTTCQQGVPFQVDTATVR</sequence>
<dbReference type="InParanoid" id="A0A543B0L2"/>
<proteinExistence type="predicted"/>
<gene>
    <name evidence="3" type="ORF">FB566_3961</name>
</gene>
<evidence type="ECO:0000313" key="4">
    <source>
        <dbReference type="Proteomes" id="UP000317043"/>
    </source>
</evidence>
<feature type="region of interest" description="Disordered" evidence="1">
    <location>
        <begin position="20"/>
        <end position="69"/>
    </location>
</feature>
<feature type="compositionally biased region" description="Low complexity" evidence="1">
    <location>
        <begin position="26"/>
        <end position="55"/>
    </location>
</feature>
<dbReference type="Proteomes" id="UP000317043">
    <property type="component" value="Unassembled WGS sequence"/>
</dbReference>
<reference evidence="3 4" key="1">
    <citation type="submission" date="2019-06" db="EMBL/GenBank/DDBJ databases">
        <title>Sequencing the genomes of 1000 actinobacteria strains.</title>
        <authorList>
            <person name="Klenk H.-P."/>
        </authorList>
    </citation>
    <scope>NUCLEOTIDE SEQUENCE [LARGE SCALE GENOMIC DNA]</scope>
    <source>
        <strain evidence="3 4">DSM 45928</strain>
    </source>
</reference>
<name>A0A543B0L2_9ACTN</name>
<evidence type="ECO:0000256" key="1">
    <source>
        <dbReference type="SAM" id="MobiDB-lite"/>
    </source>
</evidence>
<dbReference type="PROSITE" id="PS51257">
    <property type="entry name" value="PROKAR_LIPOPROTEIN"/>
    <property type="match status" value="1"/>
</dbReference>
<keyword evidence="4" id="KW-1185">Reference proteome</keyword>
<feature type="signal peptide" evidence="2">
    <location>
        <begin position="1"/>
        <end position="21"/>
    </location>
</feature>
<keyword evidence="2" id="KW-0732">Signal</keyword>
<evidence type="ECO:0000256" key="2">
    <source>
        <dbReference type="SAM" id="SignalP"/>
    </source>
</evidence>
<dbReference type="RefSeq" id="WP_142042722.1">
    <property type="nucleotide sequence ID" value="NZ_JBHTGS010000003.1"/>
</dbReference>
<protein>
    <submittedName>
        <fullName evidence="3">Uncharacterized protein</fullName>
    </submittedName>
</protein>
<dbReference type="OrthoDB" id="5148907at2"/>
<dbReference type="AlphaFoldDB" id="A0A543B0L2"/>
<organism evidence="3 4">
    <name type="scientific">Stackebrandtia endophytica</name>
    <dbReference type="NCBI Taxonomy" id="1496996"/>
    <lineage>
        <taxon>Bacteria</taxon>
        <taxon>Bacillati</taxon>
        <taxon>Actinomycetota</taxon>
        <taxon>Actinomycetes</taxon>
        <taxon>Glycomycetales</taxon>
        <taxon>Glycomycetaceae</taxon>
        <taxon>Stackebrandtia</taxon>
    </lineage>
</organism>
<accession>A0A543B0L2</accession>
<dbReference type="EMBL" id="VFOW01000001">
    <property type="protein sequence ID" value="TQL78375.1"/>
    <property type="molecule type" value="Genomic_DNA"/>
</dbReference>